<proteinExistence type="predicted"/>
<accession>A0A5B7DMB3</accession>
<sequence>MCAQSYSLKSFLKTKRVPGLKFLAVYATVDLKLSSNNVQSYLAHSALMPFRLVRWWQSASSSLMINFGPTLNSSESYASVHGTFLI</sequence>
<dbReference type="Proteomes" id="UP000324222">
    <property type="component" value="Unassembled WGS sequence"/>
</dbReference>
<protein>
    <submittedName>
        <fullName evidence="1">Uncharacterized protein</fullName>
    </submittedName>
</protein>
<reference evidence="1 2" key="1">
    <citation type="submission" date="2019-05" db="EMBL/GenBank/DDBJ databases">
        <title>Another draft genome of Portunus trituberculatus and its Hox gene families provides insights of decapod evolution.</title>
        <authorList>
            <person name="Jeong J.-H."/>
            <person name="Song I."/>
            <person name="Kim S."/>
            <person name="Choi T."/>
            <person name="Kim D."/>
            <person name="Ryu S."/>
            <person name="Kim W."/>
        </authorList>
    </citation>
    <scope>NUCLEOTIDE SEQUENCE [LARGE SCALE GENOMIC DNA]</scope>
    <source>
        <tissue evidence="1">Muscle</tissue>
    </source>
</reference>
<dbReference type="AlphaFoldDB" id="A0A5B7DMB3"/>
<dbReference type="EMBL" id="VSRR010001117">
    <property type="protein sequence ID" value="MPC22711.1"/>
    <property type="molecule type" value="Genomic_DNA"/>
</dbReference>
<evidence type="ECO:0000313" key="2">
    <source>
        <dbReference type="Proteomes" id="UP000324222"/>
    </source>
</evidence>
<comment type="caution">
    <text evidence="1">The sequence shown here is derived from an EMBL/GenBank/DDBJ whole genome shotgun (WGS) entry which is preliminary data.</text>
</comment>
<keyword evidence="2" id="KW-1185">Reference proteome</keyword>
<organism evidence="1 2">
    <name type="scientific">Portunus trituberculatus</name>
    <name type="common">Swimming crab</name>
    <name type="synonym">Neptunus trituberculatus</name>
    <dbReference type="NCBI Taxonomy" id="210409"/>
    <lineage>
        <taxon>Eukaryota</taxon>
        <taxon>Metazoa</taxon>
        <taxon>Ecdysozoa</taxon>
        <taxon>Arthropoda</taxon>
        <taxon>Crustacea</taxon>
        <taxon>Multicrustacea</taxon>
        <taxon>Malacostraca</taxon>
        <taxon>Eumalacostraca</taxon>
        <taxon>Eucarida</taxon>
        <taxon>Decapoda</taxon>
        <taxon>Pleocyemata</taxon>
        <taxon>Brachyura</taxon>
        <taxon>Eubrachyura</taxon>
        <taxon>Portunoidea</taxon>
        <taxon>Portunidae</taxon>
        <taxon>Portuninae</taxon>
        <taxon>Portunus</taxon>
    </lineage>
</organism>
<gene>
    <name evidence="1" type="ORF">E2C01_015731</name>
</gene>
<name>A0A5B7DMB3_PORTR</name>
<evidence type="ECO:0000313" key="1">
    <source>
        <dbReference type="EMBL" id="MPC22711.1"/>
    </source>
</evidence>